<keyword evidence="2" id="KW-0547">Nucleotide-binding</keyword>
<dbReference type="GO" id="GO:0004386">
    <property type="term" value="F:helicase activity"/>
    <property type="evidence" value="ECO:0007669"/>
    <property type="project" value="UniProtKB-KW"/>
</dbReference>
<dbReference type="EMBL" id="BAAAZN010000009">
    <property type="protein sequence ID" value="GAA3555274.1"/>
    <property type="molecule type" value="Genomic_DNA"/>
</dbReference>
<accession>A0ABP6WU24</accession>
<feature type="domain" description="Helicase XPB/Ssl2 N-terminal" evidence="1">
    <location>
        <begin position="463"/>
        <end position="585"/>
    </location>
</feature>
<keyword evidence="2" id="KW-0378">Hydrolase</keyword>
<protein>
    <submittedName>
        <fullName evidence="2">Helicase-associated domain-containing protein</fullName>
    </submittedName>
</protein>
<gene>
    <name evidence="2" type="ORF">GCM10022222_43630</name>
</gene>
<evidence type="ECO:0000313" key="3">
    <source>
        <dbReference type="Proteomes" id="UP001500689"/>
    </source>
</evidence>
<comment type="caution">
    <text evidence="2">The sequence shown here is derived from an EMBL/GenBank/DDBJ whole genome shotgun (WGS) entry which is preliminary data.</text>
</comment>
<evidence type="ECO:0000259" key="1">
    <source>
        <dbReference type="Pfam" id="PF13625"/>
    </source>
</evidence>
<dbReference type="RefSeq" id="WP_344862610.1">
    <property type="nucleotide sequence ID" value="NZ_BAAAZN010000009.1"/>
</dbReference>
<proteinExistence type="predicted"/>
<dbReference type="InterPro" id="IPR032830">
    <property type="entry name" value="XPB/Ssl2_N"/>
</dbReference>
<name>A0ABP6WU24_9PSEU</name>
<reference evidence="3" key="1">
    <citation type="journal article" date="2019" name="Int. J. Syst. Evol. Microbiol.">
        <title>The Global Catalogue of Microorganisms (GCM) 10K type strain sequencing project: providing services to taxonomists for standard genome sequencing and annotation.</title>
        <authorList>
            <consortium name="The Broad Institute Genomics Platform"/>
            <consortium name="The Broad Institute Genome Sequencing Center for Infectious Disease"/>
            <person name="Wu L."/>
            <person name="Ma J."/>
        </authorList>
    </citation>
    <scope>NUCLEOTIDE SEQUENCE [LARGE SCALE GENOMIC DNA]</scope>
    <source>
        <strain evidence="3">JCM 16898</strain>
    </source>
</reference>
<dbReference type="Pfam" id="PF13625">
    <property type="entry name" value="Helicase_C_3"/>
    <property type="match status" value="1"/>
</dbReference>
<keyword evidence="3" id="KW-1185">Reference proteome</keyword>
<keyword evidence="2" id="KW-0347">Helicase</keyword>
<dbReference type="Proteomes" id="UP001500689">
    <property type="component" value="Unassembled WGS sequence"/>
</dbReference>
<evidence type="ECO:0000313" key="2">
    <source>
        <dbReference type="EMBL" id="GAA3555274.1"/>
    </source>
</evidence>
<sequence>MPATSLADWLRAESDDALAELLRTRRDLSTPPPSDTAVLATRAGTPGSVARACEDLDTFTLAVLDALLVAGADAATVPAAEVAGLVGRDVTAALAKLRARVLAWGEDGALRVPPAARDVLGPFPAGLGTPSPALAATDVEARLAEVGEDERAVLTALAAGPPIGRTRDAGVDVALSEAATPVQKLLARGLLLRRDDQTVELPRELGVLLRDGAVFDPDTLAEPELPVHPHQTDTVDAAAAGEAMELLRQVESLLRSWSQTPPPVLKAGGLGVRELKKVAKDLEVDERRATLLAELVVGAGLVADSENTVPEWVPTTLTDSWLASPSVQRWMTLAQAWLELPRLPGLAGGRDAKDKPIAPLSEELRRPLAPVARRRVLTALAELPAGSGVKGVDELVNVLAWRAPRRGGRLRDETVRWTMAEATALGLVGLGGLTTGTRLLLEDDRSGAVEAMYDALPAPVDHVLVQADLTVVAPGPLETELAAAMSAVADVESAGHATVYRVTETSVRRALDTGRTADELHALFRTKSATPVPQGLSYLIDDVARRHGRLRGGAAGSFLRCDDEALLAEVLANPVAAEYDLRMIAPTVLISSAALAEVLEALRAAGFAPAAEGPDGRVVDLRPSGRRLPGRTRSARARVGEPATLTEEQAVRIVSNLRAGDQASARRRGSTVHAPRGGGADTTATLDLLSLATLEQREVWIGFVDSRGTASQRVVRPLRVGGGVLEGADHERYPLHRITSAALVED</sequence>
<keyword evidence="2" id="KW-0067">ATP-binding</keyword>
<organism evidence="2 3">
    <name type="scientific">Amycolatopsis ultiminotia</name>
    <dbReference type="NCBI Taxonomy" id="543629"/>
    <lineage>
        <taxon>Bacteria</taxon>
        <taxon>Bacillati</taxon>
        <taxon>Actinomycetota</taxon>
        <taxon>Actinomycetes</taxon>
        <taxon>Pseudonocardiales</taxon>
        <taxon>Pseudonocardiaceae</taxon>
        <taxon>Amycolatopsis</taxon>
    </lineage>
</organism>